<feature type="transmembrane region" description="Helical" evidence="1">
    <location>
        <begin position="115"/>
        <end position="140"/>
    </location>
</feature>
<feature type="transmembrane region" description="Helical" evidence="1">
    <location>
        <begin position="83"/>
        <end position="103"/>
    </location>
</feature>
<name>A0A1G1V5X3_9BACT</name>
<comment type="caution">
    <text evidence="2">The sequence shown here is derived from an EMBL/GenBank/DDBJ whole genome shotgun (WGS) entry which is preliminary data.</text>
</comment>
<dbReference type="EMBL" id="MHBZ01000030">
    <property type="protein sequence ID" value="OGY10773.1"/>
    <property type="molecule type" value="Genomic_DNA"/>
</dbReference>
<feature type="transmembrane region" description="Helical" evidence="1">
    <location>
        <begin position="201"/>
        <end position="219"/>
    </location>
</feature>
<keyword evidence="1" id="KW-0812">Transmembrane</keyword>
<evidence type="ECO:0000313" key="2">
    <source>
        <dbReference type="EMBL" id="OGY10773.1"/>
    </source>
</evidence>
<dbReference type="Proteomes" id="UP000178319">
    <property type="component" value="Unassembled WGS sequence"/>
</dbReference>
<keyword evidence="1" id="KW-0472">Membrane</keyword>
<accession>A0A1G1V5X3</accession>
<keyword evidence="1" id="KW-1133">Transmembrane helix</keyword>
<proteinExistence type="predicted"/>
<organism evidence="2 3">
    <name type="scientific">Candidatus Blackburnbacteria bacterium RIFCSPHIGHO2_02_FULL_44_20</name>
    <dbReference type="NCBI Taxonomy" id="1797516"/>
    <lineage>
        <taxon>Bacteria</taxon>
        <taxon>Candidatus Blackburniibacteriota</taxon>
    </lineage>
</organism>
<feature type="transmembrane region" description="Helical" evidence="1">
    <location>
        <begin position="175"/>
        <end position="194"/>
    </location>
</feature>
<sequence>MPAGLTVKYAWHVSKSHTAQPRKGNHMQRVAISRSSLVGRIYEYWESMGGNPPEQLDICFIRSVVMFRAPFAFFFRHQIAGWLRPWMVLLFTTAVVGITLLTVKLPKVLILILEVVGLVLLVIVAACAAIAAIAFLTILWQDHIEPAASVWWGNWWPNSQLNKAWTWFWTKNLRFYVYPWMAVGLASFGTLCYFYPTMLTFGVLAVYLFFAVLVFTIAAEDSLHFWEHTKDWVIPGIMVTGNAVEHAGSAIERKALGGLETLALMYESLKNRFCVPVVLVNGEKK</sequence>
<evidence type="ECO:0000256" key="1">
    <source>
        <dbReference type="SAM" id="Phobius"/>
    </source>
</evidence>
<reference evidence="2 3" key="1">
    <citation type="journal article" date="2016" name="Nat. Commun.">
        <title>Thousands of microbial genomes shed light on interconnected biogeochemical processes in an aquifer system.</title>
        <authorList>
            <person name="Anantharaman K."/>
            <person name="Brown C.T."/>
            <person name="Hug L.A."/>
            <person name="Sharon I."/>
            <person name="Castelle C.J."/>
            <person name="Probst A.J."/>
            <person name="Thomas B.C."/>
            <person name="Singh A."/>
            <person name="Wilkins M.J."/>
            <person name="Karaoz U."/>
            <person name="Brodie E.L."/>
            <person name="Williams K.H."/>
            <person name="Hubbard S.S."/>
            <person name="Banfield J.F."/>
        </authorList>
    </citation>
    <scope>NUCLEOTIDE SEQUENCE [LARGE SCALE GENOMIC DNA]</scope>
</reference>
<gene>
    <name evidence="2" type="ORF">A3D26_02950</name>
</gene>
<protein>
    <submittedName>
        <fullName evidence="2">Uncharacterized protein</fullName>
    </submittedName>
</protein>
<dbReference type="AlphaFoldDB" id="A0A1G1V5X3"/>
<evidence type="ECO:0000313" key="3">
    <source>
        <dbReference type="Proteomes" id="UP000178319"/>
    </source>
</evidence>